<dbReference type="PIRSF" id="PIRSF019169">
    <property type="entry name" value="PilM"/>
    <property type="match status" value="1"/>
</dbReference>
<evidence type="ECO:0000259" key="1">
    <source>
        <dbReference type="SMART" id="SM00842"/>
    </source>
</evidence>
<dbReference type="InterPro" id="IPR003494">
    <property type="entry name" value="SHS2_FtsA"/>
</dbReference>
<dbReference type="GO" id="GO:0051301">
    <property type="term" value="P:cell division"/>
    <property type="evidence" value="ECO:0007669"/>
    <property type="project" value="InterPro"/>
</dbReference>
<dbReference type="NCBIfam" id="TIGR01175">
    <property type="entry name" value="pilM"/>
    <property type="match status" value="1"/>
</dbReference>
<dbReference type="InterPro" id="IPR005883">
    <property type="entry name" value="PilM"/>
</dbReference>
<dbReference type="Gene3D" id="3.30.420.40">
    <property type="match status" value="2"/>
</dbReference>
<dbReference type="Pfam" id="PF11104">
    <property type="entry name" value="PilM_2"/>
    <property type="match status" value="1"/>
</dbReference>
<evidence type="ECO:0000313" key="2">
    <source>
        <dbReference type="EMBL" id="CBX28712.1"/>
    </source>
</evidence>
<dbReference type="EMBL" id="FR695868">
    <property type="protein sequence ID" value="CBX28712.1"/>
    <property type="molecule type" value="Genomic_DNA"/>
</dbReference>
<sequence>MAFGTKNHLVGLDIGSRTIKAAEIVETKRGRRLKKFAMVDIPPGLIEDGTINDSEKVAEYIRQLFKDNKLVEHNVAVSIGGFSVIVKKIYVQKMDEIKLQETIQFEAEQYIPFDISDVNLDFQILGENENNPNQMSVFLVAARKEMVNEYINLVQMAGLNPCIIDVEAFALQNVFEFNYDELNENIALIDIGASKTSLNIIKGFSSLFMRDVSLGCGQINQKIVSLAGCTLEEAEQIKFGSQDDKISNEDLKEIVSSVVTDWCAEIKRALDFFYSTYPDDSITKIMLSGGGANIKDFRQLLSMETSAEVELIDPFNKLELSDSLDSSYLGKIAPQASISIGLALRRIDDK</sequence>
<dbReference type="InterPro" id="IPR050696">
    <property type="entry name" value="FtsA/MreB"/>
</dbReference>
<dbReference type="SMART" id="SM00842">
    <property type="entry name" value="FtsA"/>
    <property type="match status" value="1"/>
</dbReference>
<dbReference type="CDD" id="cd24049">
    <property type="entry name" value="ASKHA_NBD_PilM"/>
    <property type="match status" value="1"/>
</dbReference>
<protein>
    <recommendedName>
        <fullName evidence="1">SHS2 domain-containing protein</fullName>
    </recommendedName>
</protein>
<dbReference type="PANTHER" id="PTHR32432">
    <property type="entry name" value="CELL DIVISION PROTEIN FTSA-RELATED"/>
    <property type="match status" value="1"/>
</dbReference>
<dbReference type="Gene3D" id="3.30.1490.300">
    <property type="match status" value="1"/>
</dbReference>
<feature type="domain" description="SHS2" evidence="1">
    <location>
        <begin position="9"/>
        <end position="175"/>
    </location>
</feature>
<dbReference type="SUPFAM" id="SSF53067">
    <property type="entry name" value="Actin-like ATPase domain"/>
    <property type="match status" value="2"/>
</dbReference>
<reference evidence="2" key="1">
    <citation type="journal article" date="2011" name="Environ. Microbiol.">
        <title>Genomic insights into the metabolic potential of the polycyclic aromatic hydrocarbon degrading sulfate-reducing Deltaproteobacterium N47.</title>
        <authorList>
            <person name="Bergmann F."/>
            <person name="Selesi D."/>
            <person name="Weinmaier T."/>
            <person name="Tischler P."/>
            <person name="Rattei T."/>
            <person name="Meckenstock R.U."/>
        </authorList>
    </citation>
    <scope>NUCLEOTIDE SEQUENCE</scope>
</reference>
<proteinExistence type="predicted"/>
<gene>
    <name evidence="2" type="ORF">N47_G40360</name>
</gene>
<organism evidence="2">
    <name type="scientific">uncultured Desulfobacterium sp</name>
    <dbReference type="NCBI Taxonomy" id="201089"/>
    <lineage>
        <taxon>Bacteria</taxon>
        <taxon>Pseudomonadati</taxon>
        <taxon>Thermodesulfobacteriota</taxon>
        <taxon>Desulfobacteria</taxon>
        <taxon>Desulfobacterales</taxon>
        <taxon>Desulfobacteriaceae</taxon>
        <taxon>Desulfobacterium</taxon>
        <taxon>environmental samples</taxon>
    </lineage>
</organism>
<accession>E1YDR8</accession>
<name>E1YDR8_9BACT</name>
<dbReference type="AlphaFoldDB" id="E1YDR8"/>
<dbReference type="PANTHER" id="PTHR32432:SF3">
    <property type="entry name" value="ETHANOLAMINE UTILIZATION PROTEIN EUTJ"/>
    <property type="match status" value="1"/>
</dbReference>
<dbReference type="InterPro" id="IPR043129">
    <property type="entry name" value="ATPase_NBD"/>
</dbReference>